<comment type="pathway">
    <text evidence="1">Amino-acid degradation; L-proline degradation into L-glutamate; L-glutamate from L-proline: step 1/2.</text>
</comment>
<dbReference type="AlphaFoldDB" id="A0A2T2WGL0"/>
<accession>A0A2T2WGL0</accession>
<keyword evidence="4 10" id="KW-0547">Nucleotide-binding</keyword>
<comment type="cofactor">
    <cofactor evidence="10">
        <name>FAD</name>
        <dbReference type="ChEBI" id="CHEBI:57692"/>
    </cofactor>
    <text evidence="10">Binds 1 FAD per subunit.</text>
</comment>
<name>A0A2T2WGL0_9FIRM</name>
<dbReference type="SUPFAM" id="SSF51730">
    <property type="entry name" value="FAD-linked oxidoreductase"/>
    <property type="match status" value="1"/>
</dbReference>
<evidence type="ECO:0000313" key="12">
    <source>
        <dbReference type="EMBL" id="PSR21374.1"/>
    </source>
</evidence>
<evidence type="ECO:0000256" key="9">
    <source>
        <dbReference type="PIRSR" id="PIRSR000196-1"/>
    </source>
</evidence>
<feature type="binding site" evidence="9">
    <location>
        <position position="95"/>
    </location>
    <ligand>
        <name>substrate</name>
    </ligand>
</feature>
<evidence type="ECO:0000259" key="11">
    <source>
        <dbReference type="Pfam" id="PF01619"/>
    </source>
</evidence>
<evidence type="ECO:0000256" key="10">
    <source>
        <dbReference type="PIRSR" id="PIRSR000196-2"/>
    </source>
</evidence>
<dbReference type="PANTHER" id="PTHR13914">
    <property type="entry name" value="PROLINE OXIDASE"/>
    <property type="match status" value="1"/>
</dbReference>
<evidence type="ECO:0000256" key="8">
    <source>
        <dbReference type="ARBA" id="ARBA00048779"/>
    </source>
</evidence>
<sequence>MFREVVLGLGDNPVVEGVLKRYGMQLGASRFVAGSTLPEAIEHIRRINKRGIKVTLDHLGEFVRQEAEAVDAKESYLAMLDAIHQSGVDANVSLKLSMMGLDLSRDLAKTNVAQIVQKAAEYQSFVRIDMEDSAHTQSTLELYEELHREYPQHVGVVLQAYLYRTMDDLRRLSTPNSNFRIVKGAYMEPVAVAFPSKADVDENYVRLVQESLRLGNYTAVATHDEHLIGRVLKYVYENGVPKDQFEFQMLYGVRFNLIESLAQQGFTTRIYVPYGRDWYAYYVRRVAERPANLLFFARALIDRT</sequence>
<keyword evidence="5 10" id="KW-0274">FAD</keyword>
<dbReference type="PIRSF" id="PIRSF000196">
    <property type="entry name" value="Pro_dehydrog"/>
    <property type="match status" value="1"/>
</dbReference>
<organism evidence="12 13">
    <name type="scientific">Sulfobacillus acidophilus</name>
    <dbReference type="NCBI Taxonomy" id="53633"/>
    <lineage>
        <taxon>Bacteria</taxon>
        <taxon>Bacillati</taxon>
        <taxon>Bacillota</taxon>
        <taxon>Clostridia</taxon>
        <taxon>Eubacteriales</taxon>
        <taxon>Clostridiales Family XVII. Incertae Sedis</taxon>
        <taxon>Sulfobacillus</taxon>
    </lineage>
</organism>
<feature type="binding site" evidence="9">
    <location>
        <position position="284"/>
    </location>
    <ligand>
        <name>substrate</name>
    </ligand>
</feature>
<dbReference type="Proteomes" id="UP000241848">
    <property type="component" value="Unassembled WGS sequence"/>
</dbReference>
<dbReference type="InterPro" id="IPR008219">
    <property type="entry name" value="PRODH_bac_arc"/>
</dbReference>
<dbReference type="InterPro" id="IPR002872">
    <property type="entry name" value="Proline_DH_dom"/>
</dbReference>
<evidence type="ECO:0000256" key="6">
    <source>
        <dbReference type="ARBA" id="ARBA00023002"/>
    </source>
</evidence>
<evidence type="ECO:0000256" key="2">
    <source>
        <dbReference type="ARBA" id="ARBA00012695"/>
    </source>
</evidence>
<evidence type="ECO:0000313" key="13">
    <source>
        <dbReference type="Proteomes" id="UP000241848"/>
    </source>
</evidence>
<evidence type="ECO:0000256" key="1">
    <source>
        <dbReference type="ARBA" id="ARBA00004739"/>
    </source>
</evidence>
<keyword evidence="7" id="KW-0642">Proline metabolism</keyword>
<feature type="binding site" evidence="9">
    <location>
        <position position="285"/>
    </location>
    <ligand>
        <name>substrate</name>
    </ligand>
</feature>
<evidence type="ECO:0000256" key="3">
    <source>
        <dbReference type="ARBA" id="ARBA00022630"/>
    </source>
</evidence>
<dbReference type="InterPro" id="IPR015659">
    <property type="entry name" value="Proline_oxidase"/>
</dbReference>
<comment type="caution">
    <text evidence="12">The sequence shown here is derived from an EMBL/GenBank/DDBJ whole genome shotgun (WGS) entry which is preliminary data.</text>
</comment>
<keyword evidence="3" id="KW-0285">Flavoprotein</keyword>
<proteinExistence type="predicted"/>
<reference evidence="12 13" key="1">
    <citation type="journal article" date="2014" name="BMC Genomics">
        <title>Comparison of environmental and isolate Sulfobacillus genomes reveals diverse carbon, sulfur, nitrogen, and hydrogen metabolisms.</title>
        <authorList>
            <person name="Justice N.B."/>
            <person name="Norman A."/>
            <person name="Brown C.T."/>
            <person name="Singh A."/>
            <person name="Thomas B.C."/>
            <person name="Banfield J.F."/>
        </authorList>
    </citation>
    <scope>NUCLEOTIDE SEQUENCE [LARGE SCALE GENOMIC DNA]</scope>
    <source>
        <strain evidence="12">AMDSBA3</strain>
    </source>
</reference>
<dbReference type="GO" id="GO:0000166">
    <property type="term" value="F:nucleotide binding"/>
    <property type="evidence" value="ECO:0007669"/>
    <property type="project" value="UniProtKB-KW"/>
</dbReference>
<keyword evidence="6" id="KW-0560">Oxidoreductase</keyword>
<feature type="binding site" evidence="10">
    <location>
        <begin position="183"/>
        <end position="185"/>
    </location>
    <ligand>
        <name>FAD</name>
        <dbReference type="ChEBI" id="CHEBI:57692"/>
    </ligand>
</feature>
<dbReference type="UniPathway" id="UPA00261">
    <property type="reaction ID" value="UER00373"/>
</dbReference>
<evidence type="ECO:0000256" key="4">
    <source>
        <dbReference type="ARBA" id="ARBA00022741"/>
    </source>
</evidence>
<comment type="catalytic activity">
    <reaction evidence="8">
        <text>L-proline + a quinone = (S)-1-pyrroline-5-carboxylate + a quinol + H(+)</text>
        <dbReference type="Rhea" id="RHEA:23784"/>
        <dbReference type="ChEBI" id="CHEBI:15378"/>
        <dbReference type="ChEBI" id="CHEBI:17388"/>
        <dbReference type="ChEBI" id="CHEBI:24646"/>
        <dbReference type="ChEBI" id="CHEBI:60039"/>
        <dbReference type="ChEBI" id="CHEBI:132124"/>
        <dbReference type="EC" id="1.5.5.2"/>
    </reaction>
</comment>
<feature type="domain" description="Proline dehydrogenase" evidence="11">
    <location>
        <begin position="40"/>
        <end position="295"/>
    </location>
</feature>
<dbReference type="Pfam" id="PF01619">
    <property type="entry name" value="Pro_dh"/>
    <property type="match status" value="1"/>
</dbReference>
<dbReference type="InterPro" id="IPR029041">
    <property type="entry name" value="FAD-linked_oxidoreductase-like"/>
</dbReference>
<dbReference type="EC" id="1.5.5.2" evidence="2"/>
<feature type="binding site" evidence="10">
    <location>
        <begin position="222"/>
        <end position="223"/>
    </location>
    <ligand>
        <name>FAD</name>
        <dbReference type="ChEBI" id="CHEBI:57692"/>
    </ligand>
</feature>
<feature type="binding site" evidence="10">
    <location>
        <position position="159"/>
    </location>
    <ligand>
        <name>FAD</name>
        <dbReference type="ChEBI" id="CHEBI:57692"/>
    </ligand>
</feature>
<evidence type="ECO:0000256" key="5">
    <source>
        <dbReference type="ARBA" id="ARBA00022827"/>
    </source>
</evidence>
<protein>
    <recommendedName>
        <fullName evidence="2">proline dehydrogenase</fullName>
        <ecNumber evidence="2">1.5.5.2</ecNumber>
    </recommendedName>
</protein>
<gene>
    <name evidence="12" type="ORF">C7B45_10950</name>
</gene>
<dbReference type="GO" id="GO:0004657">
    <property type="term" value="F:proline dehydrogenase activity"/>
    <property type="evidence" value="ECO:0007669"/>
    <property type="project" value="UniProtKB-EC"/>
</dbReference>
<feature type="binding site" evidence="10">
    <location>
        <position position="130"/>
    </location>
    <ligand>
        <name>FAD</name>
        <dbReference type="ChEBI" id="CHEBI:57692"/>
    </ligand>
</feature>
<dbReference type="GO" id="GO:0010133">
    <property type="term" value="P:L-proline catabolic process to L-glutamate"/>
    <property type="evidence" value="ECO:0007669"/>
    <property type="project" value="UniProtKB-UniPathway"/>
</dbReference>
<evidence type="ECO:0000256" key="7">
    <source>
        <dbReference type="ARBA" id="ARBA00023062"/>
    </source>
</evidence>
<dbReference type="Gene3D" id="3.20.20.220">
    <property type="match status" value="1"/>
</dbReference>
<dbReference type="EMBL" id="PXYV01000035">
    <property type="protein sequence ID" value="PSR21374.1"/>
    <property type="molecule type" value="Genomic_DNA"/>
</dbReference>
<feature type="binding site" evidence="10">
    <location>
        <position position="197"/>
    </location>
    <ligand>
        <name>FAD</name>
        <dbReference type="ChEBI" id="CHEBI:57692"/>
    </ligand>
</feature>
<dbReference type="PANTHER" id="PTHR13914:SF0">
    <property type="entry name" value="PROLINE DEHYDROGENASE 1, MITOCHONDRIAL"/>
    <property type="match status" value="1"/>
</dbReference>